<dbReference type="Gene3D" id="2.40.50.40">
    <property type="match status" value="1"/>
</dbReference>
<dbReference type="Gene3D" id="3.30.420.10">
    <property type="entry name" value="Ribonuclease H-like superfamily/Ribonuclease H"/>
    <property type="match status" value="1"/>
</dbReference>
<dbReference type="InterPro" id="IPR036397">
    <property type="entry name" value="RNaseH_sf"/>
</dbReference>
<evidence type="ECO:0000313" key="2">
    <source>
        <dbReference type="EMBL" id="KAJ3474501.1"/>
    </source>
</evidence>
<dbReference type="SUPFAM" id="SSF53098">
    <property type="entry name" value="Ribonuclease H-like"/>
    <property type="match status" value="1"/>
</dbReference>
<dbReference type="InterPro" id="IPR016197">
    <property type="entry name" value="Chromo-like_dom_sf"/>
</dbReference>
<dbReference type="SMART" id="SM00298">
    <property type="entry name" value="CHROMO"/>
    <property type="match status" value="1"/>
</dbReference>
<dbReference type="GO" id="GO:0003676">
    <property type="term" value="F:nucleic acid binding"/>
    <property type="evidence" value="ECO:0007669"/>
    <property type="project" value="InterPro"/>
</dbReference>
<dbReference type="InterPro" id="IPR050951">
    <property type="entry name" value="Retrovirus_Pol_polyprotein"/>
</dbReference>
<gene>
    <name evidence="2" type="ORF">NLI96_g12422</name>
</gene>
<dbReference type="SUPFAM" id="SSF54160">
    <property type="entry name" value="Chromo domain-like"/>
    <property type="match status" value="1"/>
</dbReference>
<organism evidence="2 3">
    <name type="scientific">Meripilus lineatus</name>
    <dbReference type="NCBI Taxonomy" id="2056292"/>
    <lineage>
        <taxon>Eukaryota</taxon>
        <taxon>Fungi</taxon>
        <taxon>Dikarya</taxon>
        <taxon>Basidiomycota</taxon>
        <taxon>Agaricomycotina</taxon>
        <taxon>Agaricomycetes</taxon>
        <taxon>Polyporales</taxon>
        <taxon>Meripilaceae</taxon>
        <taxon>Meripilus</taxon>
    </lineage>
</organism>
<reference evidence="2" key="1">
    <citation type="submission" date="2022-07" db="EMBL/GenBank/DDBJ databases">
        <title>Genome Sequence of Physisporinus lineatus.</title>
        <authorList>
            <person name="Buettner E."/>
        </authorList>
    </citation>
    <scope>NUCLEOTIDE SEQUENCE</scope>
    <source>
        <strain evidence="2">VT162</strain>
    </source>
</reference>
<comment type="caution">
    <text evidence="2">The sequence shown here is derived from an EMBL/GenBank/DDBJ whole genome shotgun (WGS) entry which is preliminary data.</text>
</comment>
<sequence length="278" mass="31806">MSSSYHPQTDGSSERTNKTVIQALQFHVSRHQKDWVRSLPKVRFDIMSSVNASTGLAPFQLHIGCLPRLIPPLLQTTTPDSPDDPIARASALLESFSVDTHTAHDNLTTAKIAQAMAAAPHRGKELRYEVNDLVMLSTMHRRRDYIRKGNKRVAKFMVRYDGPYKVLRMYPDASVYTLDLPSTMRIFPTFHASLLKPFKPNDDSLFPGRAHPKLGPIITENGEEEWEVEEIIDRRRRSVGYQYLVRWKGWGPDTDSWLPGREVEELAALDRFLKTIHD</sequence>
<protein>
    <recommendedName>
        <fullName evidence="1">Chromo domain-containing protein</fullName>
    </recommendedName>
</protein>
<dbReference type="InterPro" id="IPR012337">
    <property type="entry name" value="RNaseH-like_sf"/>
</dbReference>
<proteinExistence type="predicted"/>
<dbReference type="Pfam" id="PF00385">
    <property type="entry name" value="Chromo"/>
    <property type="match status" value="1"/>
</dbReference>
<dbReference type="InterPro" id="IPR023780">
    <property type="entry name" value="Chromo_domain"/>
</dbReference>
<keyword evidence="3" id="KW-1185">Reference proteome</keyword>
<dbReference type="PANTHER" id="PTHR37984:SF5">
    <property type="entry name" value="PROTEIN NYNRIN-LIKE"/>
    <property type="match status" value="1"/>
</dbReference>
<dbReference type="PANTHER" id="PTHR37984">
    <property type="entry name" value="PROTEIN CBG26694"/>
    <property type="match status" value="1"/>
</dbReference>
<dbReference type="AlphaFoldDB" id="A0AAD5UQ48"/>
<feature type="domain" description="Chromo" evidence="1">
    <location>
        <begin position="226"/>
        <end position="278"/>
    </location>
</feature>
<evidence type="ECO:0000313" key="3">
    <source>
        <dbReference type="Proteomes" id="UP001212997"/>
    </source>
</evidence>
<dbReference type="GO" id="GO:0006338">
    <property type="term" value="P:chromatin remodeling"/>
    <property type="evidence" value="ECO:0007669"/>
    <property type="project" value="UniProtKB-ARBA"/>
</dbReference>
<evidence type="ECO:0000259" key="1">
    <source>
        <dbReference type="PROSITE" id="PS50013"/>
    </source>
</evidence>
<accession>A0AAD5UQ48</accession>
<name>A0AAD5UQ48_9APHY</name>
<dbReference type="Pfam" id="PF24626">
    <property type="entry name" value="SH3_Tf2-1"/>
    <property type="match status" value="1"/>
</dbReference>
<dbReference type="Proteomes" id="UP001212997">
    <property type="component" value="Unassembled WGS sequence"/>
</dbReference>
<dbReference type="InterPro" id="IPR000953">
    <property type="entry name" value="Chromo/chromo_shadow_dom"/>
</dbReference>
<dbReference type="EMBL" id="JANAWD010001047">
    <property type="protein sequence ID" value="KAJ3474501.1"/>
    <property type="molecule type" value="Genomic_DNA"/>
</dbReference>
<dbReference type="PROSITE" id="PS50013">
    <property type="entry name" value="CHROMO_2"/>
    <property type="match status" value="1"/>
</dbReference>
<dbReference type="InterPro" id="IPR056924">
    <property type="entry name" value="SH3_Tf2-1"/>
</dbReference>